<evidence type="ECO:0000313" key="2">
    <source>
        <dbReference type="EMBL" id="GGD15670.1"/>
    </source>
</evidence>
<evidence type="ECO:0000313" key="3">
    <source>
        <dbReference type="Proteomes" id="UP000625735"/>
    </source>
</evidence>
<comment type="caution">
    <text evidence="2">The sequence shown here is derived from an EMBL/GenBank/DDBJ whole genome shotgun (WGS) entry which is preliminary data.</text>
</comment>
<dbReference type="AlphaFoldDB" id="A0A916XWL5"/>
<sequence>MKKNFLASLFLTAFFGLVSCSSDGDSSQNSTTFKINGVSYTLPPTQGITYLAMSNTFEIDEITYDRVSIIINGFNGVTNVGVVTFDLFMLPGQSIAGDYQISIDENEDVTSDFEQILLSQQRACMGWTSGVSASSMDIQNSIGGNAPTGTVKIISNGGNNYTIQYNGNFKKLLDFTAIPVEMNITGTININ</sequence>
<evidence type="ECO:0008006" key="4">
    <source>
        <dbReference type="Google" id="ProtNLM"/>
    </source>
</evidence>
<gene>
    <name evidence="2" type="ORF">GCM10011343_03280</name>
</gene>
<organism evidence="2 3">
    <name type="scientific">Flavobacterium orientale</name>
    <dbReference type="NCBI Taxonomy" id="1756020"/>
    <lineage>
        <taxon>Bacteria</taxon>
        <taxon>Pseudomonadati</taxon>
        <taxon>Bacteroidota</taxon>
        <taxon>Flavobacteriia</taxon>
        <taxon>Flavobacteriales</taxon>
        <taxon>Flavobacteriaceae</taxon>
        <taxon>Flavobacterium</taxon>
    </lineage>
</organism>
<dbReference type="PROSITE" id="PS51257">
    <property type="entry name" value="PROKAR_LIPOPROTEIN"/>
    <property type="match status" value="1"/>
</dbReference>
<dbReference type="RefSeq" id="WP_188360760.1">
    <property type="nucleotide sequence ID" value="NZ_BMFG01000001.1"/>
</dbReference>
<feature type="chain" id="PRO_5037527101" description="Lipoprotein" evidence="1">
    <location>
        <begin position="25"/>
        <end position="191"/>
    </location>
</feature>
<proteinExistence type="predicted"/>
<feature type="signal peptide" evidence="1">
    <location>
        <begin position="1"/>
        <end position="24"/>
    </location>
</feature>
<dbReference type="EMBL" id="BMFG01000001">
    <property type="protein sequence ID" value="GGD15670.1"/>
    <property type="molecule type" value="Genomic_DNA"/>
</dbReference>
<keyword evidence="3" id="KW-1185">Reference proteome</keyword>
<keyword evidence="1" id="KW-0732">Signal</keyword>
<name>A0A916XWL5_9FLAO</name>
<reference evidence="2" key="1">
    <citation type="journal article" date="2014" name="Int. J. Syst. Evol. Microbiol.">
        <title>Complete genome sequence of Corynebacterium casei LMG S-19264T (=DSM 44701T), isolated from a smear-ripened cheese.</title>
        <authorList>
            <consortium name="US DOE Joint Genome Institute (JGI-PGF)"/>
            <person name="Walter F."/>
            <person name="Albersmeier A."/>
            <person name="Kalinowski J."/>
            <person name="Ruckert C."/>
        </authorList>
    </citation>
    <scope>NUCLEOTIDE SEQUENCE</scope>
    <source>
        <strain evidence="2">CGMCC 1.12506</strain>
    </source>
</reference>
<protein>
    <recommendedName>
        <fullName evidence="4">Lipoprotein</fullName>
    </recommendedName>
</protein>
<accession>A0A916XWL5</accession>
<reference evidence="2" key="2">
    <citation type="submission" date="2020-09" db="EMBL/GenBank/DDBJ databases">
        <authorList>
            <person name="Sun Q."/>
            <person name="Zhou Y."/>
        </authorList>
    </citation>
    <scope>NUCLEOTIDE SEQUENCE</scope>
    <source>
        <strain evidence="2">CGMCC 1.12506</strain>
    </source>
</reference>
<dbReference type="Proteomes" id="UP000625735">
    <property type="component" value="Unassembled WGS sequence"/>
</dbReference>
<evidence type="ECO:0000256" key="1">
    <source>
        <dbReference type="SAM" id="SignalP"/>
    </source>
</evidence>